<name>A0AAD4M879_9AGAM</name>
<keyword evidence="4" id="KW-1185">Reference proteome</keyword>
<dbReference type="PANTHER" id="PTHR20923:SF1">
    <property type="entry name" value="G PATCH DOMAIN AND ANKYRIN REPEAT-CONTAINING PROTEIN 1"/>
    <property type="match status" value="1"/>
</dbReference>
<comment type="caution">
    <text evidence="3">The sequence shown here is derived from an EMBL/GenBank/DDBJ whole genome shotgun (WGS) entry which is preliminary data.</text>
</comment>
<dbReference type="EMBL" id="WTXG01000007">
    <property type="protein sequence ID" value="KAI0304275.1"/>
    <property type="molecule type" value="Genomic_DNA"/>
</dbReference>
<evidence type="ECO:0000313" key="4">
    <source>
        <dbReference type="Proteomes" id="UP001203297"/>
    </source>
</evidence>
<proteinExistence type="predicted"/>
<feature type="region of interest" description="Disordered" evidence="1">
    <location>
        <begin position="381"/>
        <end position="411"/>
    </location>
</feature>
<dbReference type="InterPro" id="IPR000467">
    <property type="entry name" value="G_patch_dom"/>
</dbReference>
<dbReference type="PROSITE" id="PS50174">
    <property type="entry name" value="G_PATCH"/>
    <property type="match status" value="1"/>
</dbReference>
<dbReference type="Pfam" id="PF01585">
    <property type="entry name" value="G-patch"/>
    <property type="match status" value="1"/>
</dbReference>
<sequence>MATVTHYIRSDYDPEVDKERLLRETGQTVDESIWQTESPSAAGFHKSNRLTNFPKFVPAVQQYYGEWDAASTSTQPTTTATATDSTDDDVASWYRFLNRQGGYLGASSTKPTPTSRVSPGDEATSTVVSTGLASATPSQLSSPSRLLPRQDRGRDWFISRAISQFASAPATFRPSQTSLADILSRNPPTSQPFRPPVFLHLGPSNKGWAMLQNQGWSEGEGLGSGSRRGNDAPPRTPSQMTRKKKARLDSFPSPSPSTLPSPVLTPTLPLPPSQERTAEVLLDDDIVEVRKTPMIDLTLSDTEDEEEGEDDSEIPSLPDPTVPVSPSGDRHATQTALLTPLPTVLKSDRLGIGLKAKTEGPYRSSVKRVTHNAAALAAHAKANENMRHTQQRFGKGRRPSRVWTTERGKPV</sequence>
<evidence type="ECO:0000256" key="1">
    <source>
        <dbReference type="SAM" id="MobiDB-lite"/>
    </source>
</evidence>
<feature type="region of interest" description="Disordered" evidence="1">
    <location>
        <begin position="295"/>
        <end position="336"/>
    </location>
</feature>
<evidence type="ECO:0000313" key="3">
    <source>
        <dbReference type="EMBL" id="KAI0304275.1"/>
    </source>
</evidence>
<protein>
    <recommendedName>
        <fullName evidence="2">G-patch domain-containing protein</fullName>
    </recommendedName>
</protein>
<dbReference type="Proteomes" id="UP001203297">
    <property type="component" value="Unassembled WGS sequence"/>
</dbReference>
<dbReference type="AlphaFoldDB" id="A0AAD4M879"/>
<feature type="domain" description="G-patch" evidence="2">
    <location>
        <begin position="203"/>
        <end position="253"/>
    </location>
</feature>
<feature type="region of interest" description="Disordered" evidence="1">
    <location>
        <begin position="104"/>
        <end position="125"/>
    </location>
</feature>
<organism evidence="3 4">
    <name type="scientific">Multifurca ochricompacta</name>
    <dbReference type="NCBI Taxonomy" id="376703"/>
    <lineage>
        <taxon>Eukaryota</taxon>
        <taxon>Fungi</taxon>
        <taxon>Dikarya</taxon>
        <taxon>Basidiomycota</taxon>
        <taxon>Agaricomycotina</taxon>
        <taxon>Agaricomycetes</taxon>
        <taxon>Russulales</taxon>
        <taxon>Russulaceae</taxon>
        <taxon>Multifurca</taxon>
    </lineage>
</organism>
<feature type="compositionally biased region" description="Acidic residues" evidence="1">
    <location>
        <begin position="301"/>
        <end position="313"/>
    </location>
</feature>
<feature type="compositionally biased region" description="Polar residues" evidence="1">
    <location>
        <begin position="106"/>
        <end position="125"/>
    </location>
</feature>
<reference evidence="3" key="1">
    <citation type="journal article" date="2022" name="New Phytol.">
        <title>Evolutionary transition to the ectomycorrhizal habit in the genomes of a hyperdiverse lineage of mushroom-forming fungi.</title>
        <authorList>
            <person name="Looney B."/>
            <person name="Miyauchi S."/>
            <person name="Morin E."/>
            <person name="Drula E."/>
            <person name="Courty P.E."/>
            <person name="Kohler A."/>
            <person name="Kuo A."/>
            <person name="LaButti K."/>
            <person name="Pangilinan J."/>
            <person name="Lipzen A."/>
            <person name="Riley R."/>
            <person name="Andreopoulos W."/>
            <person name="He G."/>
            <person name="Johnson J."/>
            <person name="Nolan M."/>
            <person name="Tritt A."/>
            <person name="Barry K.W."/>
            <person name="Grigoriev I.V."/>
            <person name="Nagy L.G."/>
            <person name="Hibbett D."/>
            <person name="Henrissat B."/>
            <person name="Matheny P.B."/>
            <person name="Labbe J."/>
            <person name="Martin F.M."/>
        </authorList>
    </citation>
    <scope>NUCLEOTIDE SEQUENCE</scope>
    <source>
        <strain evidence="3">BPL690</strain>
    </source>
</reference>
<feature type="region of interest" description="Disordered" evidence="1">
    <location>
        <begin position="215"/>
        <end position="272"/>
    </location>
</feature>
<dbReference type="GO" id="GO:0003676">
    <property type="term" value="F:nucleic acid binding"/>
    <property type="evidence" value="ECO:0007669"/>
    <property type="project" value="InterPro"/>
</dbReference>
<dbReference type="PANTHER" id="PTHR20923">
    <property type="entry name" value="BAT4 PROTEIN-RELATED"/>
    <property type="match status" value="1"/>
</dbReference>
<accession>A0AAD4M879</accession>
<dbReference type="InterPro" id="IPR039146">
    <property type="entry name" value="GPANK1"/>
</dbReference>
<gene>
    <name evidence="3" type="ORF">B0F90DRAFT_1704156</name>
</gene>
<evidence type="ECO:0000259" key="2">
    <source>
        <dbReference type="PROSITE" id="PS50174"/>
    </source>
</evidence>